<evidence type="ECO:0000313" key="5">
    <source>
        <dbReference type="Proteomes" id="UP000052012"/>
    </source>
</evidence>
<dbReference type="STRING" id="1423781.FD06_GL000911"/>
<dbReference type="PANTHER" id="PTHR36435">
    <property type="entry name" value="SLR1288 PROTEIN"/>
    <property type="match status" value="1"/>
</dbReference>
<feature type="transmembrane region" description="Helical" evidence="2">
    <location>
        <begin position="46"/>
        <end position="67"/>
    </location>
</feature>
<dbReference type="EMBL" id="AYYQ01000002">
    <property type="protein sequence ID" value="KRM69738.1"/>
    <property type="molecule type" value="Genomic_DNA"/>
</dbReference>
<evidence type="ECO:0000259" key="3">
    <source>
        <dbReference type="Pfam" id="PF02517"/>
    </source>
</evidence>
<dbReference type="InterPro" id="IPR052710">
    <property type="entry name" value="CAAX_protease"/>
</dbReference>
<reference evidence="4 5" key="1">
    <citation type="journal article" date="2015" name="Genome Announc.">
        <title>Expanding the biotechnology potential of lactobacilli through comparative genomics of 213 strains and associated genera.</title>
        <authorList>
            <person name="Sun Z."/>
            <person name="Harris H.M."/>
            <person name="McCann A."/>
            <person name="Guo C."/>
            <person name="Argimon S."/>
            <person name="Zhang W."/>
            <person name="Yang X."/>
            <person name="Jeffery I.B."/>
            <person name="Cooney J.C."/>
            <person name="Kagawa T.F."/>
            <person name="Liu W."/>
            <person name="Song Y."/>
            <person name="Salvetti E."/>
            <person name="Wrobel A."/>
            <person name="Rasinkangas P."/>
            <person name="Parkhill J."/>
            <person name="Rea M.C."/>
            <person name="O'Sullivan O."/>
            <person name="Ritari J."/>
            <person name="Douillard F.P."/>
            <person name="Paul Ross R."/>
            <person name="Yang R."/>
            <person name="Briner A.E."/>
            <person name="Felis G.E."/>
            <person name="de Vos W.M."/>
            <person name="Barrangou R."/>
            <person name="Klaenhammer T.R."/>
            <person name="Caufield P.W."/>
            <person name="Cui Y."/>
            <person name="Zhang H."/>
            <person name="O'Toole P.W."/>
        </authorList>
    </citation>
    <scope>NUCLEOTIDE SEQUENCE [LARGE SCALE GENOMIC DNA]</scope>
    <source>
        <strain evidence="4 5">DSM 23829</strain>
    </source>
</reference>
<feature type="transmembrane region" description="Helical" evidence="2">
    <location>
        <begin position="162"/>
        <end position="179"/>
    </location>
</feature>
<dbReference type="GO" id="GO:0080120">
    <property type="term" value="P:CAAX-box protein maturation"/>
    <property type="evidence" value="ECO:0007669"/>
    <property type="project" value="UniProtKB-ARBA"/>
</dbReference>
<dbReference type="GO" id="GO:0004175">
    <property type="term" value="F:endopeptidase activity"/>
    <property type="evidence" value="ECO:0007669"/>
    <property type="project" value="UniProtKB-ARBA"/>
</dbReference>
<evidence type="ECO:0000256" key="1">
    <source>
        <dbReference type="ARBA" id="ARBA00009067"/>
    </source>
</evidence>
<dbReference type="AlphaFoldDB" id="A0A0R2AT21"/>
<keyword evidence="2" id="KW-0812">Transmembrane</keyword>
<comment type="caution">
    <text evidence="4">The sequence shown here is derived from an EMBL/GenBank/DDBJ whole genome shotgun (WGS) entry which is preliminary data.</text>
</comment>
<feature type="transmembrane region" description="Helical" evidence="2">
    <location>
        <begin position="185"/>
        <end position="202"/>
    </location>
</feature>
<feature type="domain" description="CAAX prenyl protease 2/Lysostaphin resistance protein A-like" evidence="3">
    <location>
        <begin position="130"/>
        <end position="221"/>
    </location>
</feature>
<protein>
    <recommendedName>
        <fullName evidence="3">CAAX prenyl protease 2/Lysostaphin resistance protein A-like domain-containing protein</fullName>
    </recommendedName>
</protein>
<gene>
    <name evidence="4" type="ORF">FD06_GL000911</name>
</gene>
<organism evidence="4 5">
    <name type="scientific">Apilactobacillus ozensis DSM 23829 = JCM 17196</name>
    <dbReference type="NCBI Taxonomy" id="1423781"/>
    <lineage>
        <taxon>Bacteria</taxon>
        <taxon>Bacillati</taxon>
        <taxon>Bacillota</taxon>
        <taxon>Bacilli</taxon>
        <taxon>Lactobacillales</taxon>
        <taxon>Lactobacillaceae</taxon>
        <taxon>Apilactobacillus</taxon>
    </lineage>
</organism>
<dbReference type="OrthoDB" id="8607342at2"/>
<dbReference type="RefSeq" id="WP_056965622.1">
    <property type="nucleotide sequence ID" value="NZ_AYYQ01000002.1"/>
</dbReference>
<keyword evidence="5" id="KW-1185">Reference proteome</keyword>
<dbReference type="InterPro" id="IPR003675">
    <property type="entry name" value="Rce1/LyrA-like_dom"/>
</dbReference>
<feature type="transmembrane region" description="Helical" evidence="2">
    <location>
        <begin position="12"/>
        <end position="31"/>
    </location>
</feature>
<keyword evidence="2" id="KW-0472">Membrane</keyword>
<name>A0A0R2AT21_9LACO</name>
<keyword evidence="2" id="KW-1133">Transmembrane helix</keyword>
<feature type="transmembrane region" description="Helical" evidence="2">
    <location>
        <begin position="88"/>
        <end position="109"/>
    </location>
</feature>
<dbReference type="PATRIC" id="fig|1423781.4.peg.945"/>
<accession>A0A0R2AT21</accession>
<proteinExistence type="inferred from homology"/>
<dbReference type="PANTHER" id="PTHR36435:SF1">
    <property type="entry name" value="CAAX AMINO TERMINAL PROTEASE FAMILY PROTEIN"/>
    <property type="match status" value="1"/>
</dbReference>
<sequence length="233" mass="26522">MNSRLKGSEIFRNALIFFGMFVLVLGGFQFLPLSLINDHSGVLKNILASVAYFAIYGVLIWLSIACYKKYGRHSINQKLRPYDFKMAIMFYGISIILEMVLSVLNMVIYNKTTSSNQQAINEMLNRNHLTLILMLFGLIILSPILEELVFRGILMDSVFQPGAKWLPIVISGALFGLAHSPGFNIFFILTYFEMGFFMAYVYRKTGNIKANITMHMLNNLISSIGIIQIMFQK</sequence>
<evidence type="ECO:0000256" key="2">
    <source>
        <dbReference type="SAM" id="Phobius"/>
    </source>
</evidence>
<comment type="similarity">
    <text evidence="1">Belongs to the UPF0177 family.</text>
</comment>
<evidence type="ECO:0000313" key="4">
    <source>
        <dbReference type="EMBL" id="KRM69738.1"/>
    </source>
</evidence>
<dbReference type="Proteomes" id="UP000052012">
    <property type="component" value="Unassembled WGS sequence"/>
</dbReference>
<dbReference type="Pfam" id="PF02517">
    <property type="entry name" value="Rce1-like"/>
    <property type="match status" value="1"/>
</dbReference>
<feature type="transmembrane region" description="Helical" evidence="2">
    <location>
        <begin position="214"/>
        <end position="231"/>
    </location>
</feature>
<feature type="transmembrane region" description="Helical" evidence="2">
    <location>
        <begin position="129"/>
        <end position="150"/>
    </location>
</feature>